<dbReference type="InterPro" id="IPR036551">
    <property type="entry name" value="Flavin_trans-like"/>
</dbReference>
<dbReference type="HAMAP" id="MF_02225">
    <property type="entry name" value="CoaBC"/>
    <property type="match status" value="1"/>
</dbReference>
<keyword evidence="3" id="KW-0479">Metal-binding</keyword>
<evidence type="ECO:0000259" key="5">
    <source>
        <dbReference type="Pfam" id="PF02441"/>
    </source>
</evidence>
<dbReference type="RefSeq" id="WP_390197062.1">
    <property type="nucleotide sequence ID" value="NZ_JBHSDV010000001.1"/>
</dbReference>
<keyword evidence="3 4" id="KW-0436">Ligase</keyword>
<feature type="binding site" evidence="3">
    <location>
        <position position="337"/>
    </location>
    <ligand>
        <name>CTP</name>
        <dbReference type="ChEBI" id="CHEBI:37563"/>
    </ligand>
</feature>
<proteinExistence type="inferred from homology"/>
<dbReference type="PANTHER" id="PTHR14359:SF6">
    <property type="entry name" value="PHOSPHOPANTOTHENOYLCYSTEINE DECARBOXYLASE"/>
    <property type="match status" value="1"/>
</dbReference>
<feature type="binding site" evidence="3">
    <location>
        <position position="341"/>
    </location>
    <ligand>
        <name>CTP</name>
        <dbReference type="ChEBI" id="CHEBI:37563"/>
    </ligand>
</feature>
<keyword evidence="3" id="KW-0460">Magnesium</keyword>
<keyword evidence="3 4" id="KW-0288">FMN</keyword>
<comment type="caution">
    <text evidence="7">The sequence shown here is derived from an EMBL/GenBank/DDBJ whole genome shotgun (WGS) entry which is preliminary data.</text>
</comment>
<dbReference type="InterPro" id="IPR007085">
    <property type="entry name" value="DNA/pantothenate-metab_flavo_C"/>
</dbReference>
<reference evidence="8" key="1">
    <citation type="journal article" date="2019" name="Int. J. Syst. Evol. Microbiol.">
        <title>The Global Catalogue of Microorganisms (GCM) 10K type strain sequencing project: providing services to taxonomists for standard genome sequencing and annotation.</title>
        <authorList>
            <consortium name="The Broad Institute Genomics Platform"/>
            <consortium name="The Broad Institute Genome Sequencing Center for Infectious Disease"/>
            <person name="Wu L."/>
            <person name="Ma J."/>
        </authorList>
    </citation>
    <scope>NUCLEOTIDE SEQUENCE [LARGE SCALE GENOMIC DNA]</scope>
    <source>
        <strain evidence="8">KACC 14058</strain>
    </source>
</reference>
<dbReference type="EMBL" id="JBHSDV010000001">
    <property type="protein sequence ID" value="MFC4387349.1"/>
    <property type="molecule type" value="Genomic_DNA"/>
</dbReference>
<evidence type="ECO:0000256" key="2">
    <source>
        <dbReference type="ARBA" id="ARBA00023239"/>
    </source>
</evidence>
<comment type="function">
    <text evidence="4">Catalyzes two steps in the biosynthesis of coenzyme A. In the first step cysteine is conjugated to 4'-phosphopantothenate to form 4-phosphopantothenoylcysteine, in the latter compound is decarboxylated to form 4'-phosphopantotheine.</text>
</comment>
<feature type="region of interest" description="Phosphopantothenate--cysteine ligase" evidence="3">
    <location>
        <begin position="191"/>
        <end position="400"/>
    </location>
</feature>
<dbReference type="Pfam" id="PF02441">
    <property type="entry name" value="Flavoprotein"/>
    <property type="match status" value="1"/>
</dbReference>
<feature type="binding site" evidence="3">
    <location>
        <position position="323"/>
    </location>
    <ligand>
        <name>CTP</name>
        <dbReference type="ChEBI" id="CHEBI:37563"/>
    </ligand>
</feature>
<name>A0ABV8VUI0_9BACI</name>
<feature type="region of interest" description="Phosphopantothenoylcysteine decarboxylase" evidence="3">
    <location>
        <begin position="1"/>
        <end position="190"/>
    </location>
</feature>
<comment type="pathway">
    <text evidence="3 4">Cofactor biosynthesis; coenzyme A biosynthesis; CoA from (R)-pantothenate: step 3/5.</text>
</comment>
<comment type="similarity">
    <text evidence="3 4">In the C-terminal section; belongs to the PPC synthetase family.</text>
</comment>
<feature type="active site" description="Proton donor" evidence="3">
    <location>
        <position position="157"/>
    </location>
</feature>
<keyword evidence="1 3" id="KW-0210">Decarboxylase</keyword>
<organism evidence="7 8">
    <name type="scientific">Gracilibacillus marinus</name>
    <dbReference type="NCBI Taxonomy" id="630535"/>
    <lineage>
        <taxon>Bacteria</taxon>
        <taxon>Bacillati</taxon>
        <taxon>Bacillota</taxon>
        <taxon>Bacilli</taxon>
        <taxon>Bacillales</taxon>
        <taxon>Bacillaceae</taxon>
        <taxon>Gracilibacillus</taxon>
    </lineage>
</organism>
<evidence type="ECO:0000313" key="7">
    <source>
        <dbReference type="EMBL" id="MFC4387349.1"/>
    </source>
</evidence>
<evidence type="ECO:0000256" key="1">
    <source>
        <dbReference type="ARBA" id="ARBA00022793"/>
    </source>
</evidence>
<dbReference type="InterPro" id="IPR003382">
    <property type="entry name" value="Flavoprotein"/>
</dbReference>
<feature type="binding site" evidence="3">
    <location>
        <position position="289"/>
    </location>
    <ligand>
        <name>CTP</name>
        <dbReference type="ChEBI" id="CHEBI:37563"/>
    </ligand>
</feature>
<accession>A0ABV8VUI0</accession>
<dbReference type="EC" id="6.3.2.5" evidence="3"/>
<dbReference type="Proteomes" id="UP001595880">
    <property type="component" value="Unassembled WGS sequence"/>
</dbReference>
<gene>
    <name evidence="3 7" type="primary">coaBC</name>
    <name evidence="7" type="ORF">ACFOZ1_05935</name>
</gene>
<keyword evidence="3 4" id="KW-0285">Flavoprotein</keyword>
<dbReference type="Gene3D" id="3.40.50.10300">
    <property type="entry name" value="CoaB-like"/>
    <property type="match status" value="1"/>
</dbReference>
<keyword evidence="2 3" id="KW-0456">Lyase</keyword>
<dbReference type="PANTHER" id="PTHR14359">
    <property type="entry name" value="HOMO-OLIGOMERIC FLAVIN CONTAINING CYS DECARBOXYLASE FAMILY"/>
    <property type="match status" value="1"/>
</dbReference>
<dbReference type="Gene3D" id="3.40.50.1950">
    <property type="entry name" value="Flavin prenyltransferase-like"/>
    <property type="match status" value="1"/>
</dbReference>
<dbReference type="Pfam" id="PF04127">
    <property type="entry name" value="DFP"/>
    <property type="match status" value="1"/>
</dbReference>
<comment type="catalytic activity">
    <reaction evidence="3 4">
        <text>N-[(R)-4-phosphopantothenoyl]-L-cysteine + H(+) = (R)-4'-phosphopantetheine + CO2</text>
        <dbReference type="Rhea" id="RHEA:16793"/>
        <dbReference type="ChEBI" id="CHEBI:15378"/>
        <dbReference type="ChEBI" id="CHEBI:16526"/>
        <dbReference type="ChEBI" id="CHEBI:59458"/>
        <dbReference type="ChEBI" id="CHEBI:61723"/>
        <dbReference type="EC" id="4.1.1.36"/>
    </reaction>
</comment>
<comment type="catalytic activity">
    <reaction evidence="3 4">
        <text>(R)-4'-phosphopantothenate + L-cysteine + CTP = N-[(R)-4-phosphopantothenoyl]-L-cysteine + CMP + diphosphate + H(+)</text>
        <dbReference type="Rhea" id="RHEA:19397"/>
        <dbReference type="ChEBI" id="CHEBI:10986"/>
        <dbReference type="ChEBI" id="CHEBI:15378"/>
        <dbReference type="ChEBI" id="CHEBI:33019"/>
        <dbReference type="ChEBI" id="CHEBI:35235"/>
        <dbReference type="ChEBI" id="CHEBI:37563"/>
        <dbReference type="ChEBI" id="CHEBI:59458"/>
        <dbReference type="ChEBI" id="CHEBI:60377"/>
        <dbReference type="EC" id="6.3.2.5"/>
    </reaction>
</comment>
<comment type="pathway">
    <text evidence="3 4">Cofactor biosynthesis; coenzyme A biosynthesis; CoA from (R)-pantothenate: step 2/5.</text>
</comment>
<keyword evidence="3" id="KW-0511">Multifunctional enzyme</keyword>
<comment type="similarity">
    <text evidence="3 4">In the N-terminal section; belongs to the HFCD (homo-oligomeric flavin containing Cys decarboxylase) superfamily.</text>
</comment>
<comment type="function">
    <text evidence="3">Catalyzes two sequential steps in the biosynthesis of coenzyme A. In the first step cysteine is conjugated to 4'-phosphopantothenate to form 4-phosphopantothenoylcysteine. In the second step the latter compound is decarboxylated to form 4'-phosphopantotheine.</text>
</comment>
<dbReference type="SUPFAM" id="SSF102645">
    <property type="entry name" value="CoaB-like"/>
    <property type="match status" value="1"/>
</dbReference>
<sequence length="400" mass="44503">MLHGKKILLGVSGGIAVYKAIDLTSKLTQKGADVKVVMTNGATKFVTPLAFQAISRNDVYTDTFDEKDPEKISHIDLADWADLIILAPATAHLIGRIANGLCDDLLTTILTATQREVLVAPAMNVNMYQNKAVQENLSKLASFGYKFIEPSEGYLACGYVGKGRLEEPINIVKAIEKHFEPKILPLKGKKVLISAGPTQETIDPVRYFTNRSSGKMGYAIAQVAMEMGAEVHLVSGPTSITPPTSVHVYQVKSADEMFEQITKLYNDMDIIIKSAAVADYRPKETFNNKLKKNDQNLVIEFERTKDILKYLGEHKLNQYLVGFAAETDHVLEYGKNKLVNKNLDAIVINDISNKEIGFQSDYNEVIILTKSGKQIKLDRQRKTDVAYQLLTSISEELRMD</sequence>
<evidence type="ECO:0000259" key="6">
    <source>
        <dbReference type="Pfam" id="PF04127"/>
    </source>
</evidence>
<dbReference type="SUPFAM" id="SSF52507">
    <property type="entry name" value="Homo-oligomeric flavin-containing Cys decarboxylases, HFCD"/>
    <property type="match status" value="1"/>
</dbReference>
<dbReference type="InterPro" id="IPR005252">
    <property type="entry name" value="CoaBC"/>
</dbReference>
<feature type="domain" description="Flavoprotein" evidence="5">
    <location>
        <begin position="5"/>
        <end position="177"/>
    </location>
</feature>
<comment type="caution">
    <text evidence="3">Lacks conserved residue(s) required for the propagation of feature annotation.</text>
</comment>
<evidence type="ECO:0000256" key="4">
    <source>
        <dbReference type="RuleBase" id="RU364078"/>
    </source>
</evidence>
<evidence type="ECO:0000256" key="3">
    <source>
        <dbReference type="HAMAP-Rule" id="MF_02225"/>
    </source>
</evidence>
<comment type="cofactor">
    <cofactor evidence="3">
        <name>Mg(2+)</name>
        <dbReference type="ChEBI" id="CHEBI:18420"/>
    </cofactor>
</comment>
<dbReference type="EC" id="4.1.1.36" evidence="3"/>
<dbReference type="InterPro" id="IPR035929">
    <property type="entry name" value="CoaB-like_sf"/>
</dbReference>
<feature type="binding site" evidence="3">
    <location>
        <position position="279"/>
    </location>
    <ligand>
        <name>CTP</name>
        <dbReference type="ChEBI" id="CHEBI:37563"/>
    </ligand>
</feature>
<dbReference type="GO" id="GO:0004632">
    <property type="term" value="F:phosphopantothenate--cysteine ligase activity"/>
    <property type="evidence" value="ECO:0007669"/>
    <property type="project" value="UniProtKB-EC"/>
</dbReference>
<comment type="cofactor">
    <cofactor evidence="3">
        <name>FMN</name>
        <dbReference type="ChEBI" id="CHEBI:58210"/>
    </cofactor>
    <text evidence="3">Binds 1 FMN per subunit.</text>
</comment>
<feature type="domain" description="DNA/pantothenate metabolism flavoprotein C-terminal" evidence="6">
    <location>
        <begin position="186"/>
        <end position="395"/>
    </location>
</feature>
<dbReference type="NCBIfam" id="TIGR00521">
    <property type="entry name" value="coaBC_dfp"/>
    <property type="match status" value="1"/>
</dbReference>
<evidence type="ECO:0000313" key="8">
    <source>
        <dbReference type="Proteomes" id="UP001595880"/>
    </source>
</evidence>
<protein>
    <recommendedName>
        <fullName evidence="3">Coenzyme A biosynthesis bifunctional protein CoaBC</fullName>
    </recommendedName>
    <alternativeName>
        <fullName evidence="3">DNA/pantothenate metabolism flavoprotein</fullName>
    </alternativeName>
    <alternativeName>
        <fullName evidence="3">Phosphopantothenoylcysteine synthetase/decarboxylase</fullName>
        <shortName evidence="3">PPCS-PPCDC</shortName>
    </alternativeName>
    <domain>
        <recommendedName>
            <fullName evidence="3">Phosphopantothenoylcysteine decarboxylase</fullName>
            <shortName evidence="3">PPC decarboxylase</shortName>
            <shortName evidence="3">PPC-DC</shortName>
            <ecNumber evidence="3">4.1.1.36</ecNumber>
        </recommendedName>
        <alternativeName>
            <fullName evidence="3">CoaC</fullName>
        </alternativeName>
    </domain>
    <domain>
        <recommendedName>
            <fullName evidence="3">Phosphopantothenate--cysteine ligase</fullName>
            <ecNumber evidence="3">6.3.2.5</ecNumber>
        </recommendedName>
        <alternativeName>
            <fullName evidence="3">CoaB</fullName>
        </alternativeName>
        <alternativeName>
            <fullName evidence="3">Phosphopantothenoylcysteine synthetase</fullName>
            <shortName evidence="3">PPC synthetase</shortName>
            <shortName evidence="3">PPC-S</shortName>
        </alternativeName>
    </domain>
</protein>
<keyword evidence="8" id="KW-1185">Reference proteome</keyword>
<dbReference type="GO" id="GO:0004633">
    <property type="term" value="F:phosphopantothenoylcysteine decarboxylase activity"/>
    <property type="evidence" value="ECO:0007669"/>
    <property type="project" value="UniProtKB-EC"/>
</dbReference>